<dbReference type="EMBL" id="JACHGT010000004">
    <property type="protein sequence ID" value="MBB6034268.1"/>
    <property type="molecule type" value="Genomic_DNA"/>
</dbReference>
<reference evidence="2 3" key="1">
    <citation type="submission" date="2020-08" db="EMBL/GenBank/DDBJ databases">
        <title>Genomic Encyclopedia of Type Strains, Phase IV (KMG-IV): sequencing the most valuable type-strain genomes for metagenomic binning, comparative biology and taxonomic classification.</title>
        <authorList>
            <person name="Goeker M."/>
        </authorList>
    </citation>
    <scope>NUCLEOTIDE SEQUENCE [LARGE SCALE GENOMIC DNA]</scope>
    <source>
        <strain evidence="2 3">YIM 65646</strain>
    </source>
</reference>
<evidence type="ECO:0000256" key="1">
    <source>
        <dbReference type="SAM" id="MobiDB-lite"/>
    </source>
</evidence>
<dbReference type="RefSeq" id="WP_184787144.1">
    <property type="nucleotide sequence ID" value="NZ_BONT01000045.1"/>
</dbReference>
<evidence type="ECO:0000313" key="3">
    <source>
        <dbReference type="Proteomes" id="UP000548476"/>
    </source>
</evidence>
<protein>
    <submittedName>
        <fullName evidence="2">Biotin carboxyl carrier protein</fullName>
    </submittedName>
</protein>
<evidence type="ECO:0000313" key="2">
    <source>
        <dbReference type="EMBL" id="MBB6034268.1"/>
    </source>
</evidence>
<dbReference type="AlphaFoldDB" id="A0A841FKB2"/>
<feature type="region of interest" description="Disordered" evidence="1">
    <location>
        <begin position="119"/>
        <end position="156"/>
    </location>
</feature>
<comment type="caution">
    <text evidence="2">The sequence shown here is derived from an EMBL/GenBank/DDBJ whole genome shotgun (WGS) entry which is preliminary data.</text>
</comment>
<name>A0A841FKB2_9ACTN</name>
<proteinExistence type="predicted"/>
<sequence length="293" mass="31165">MSNARDNGTGPRRLQFADSGTAGDHPRPAPGRHRAAAGRHRANDERWWTNPAEYARGAFAIGVDTALDQRRRIAHLAMTGAVVVAATGVVHVPALAATTPAAQTARLSAQDIATILDEASRSAPREEPADPTTKAPTPTPKKADDKQKVPSPVAGLSAKQMKNAVTIVRVGQDMGLPKRAWIIAVMTAMQESRLLNLASYVVPESLDYPHQGTGADHDSVGLFQQRASGTWGTVEEIMTPESSARAFYDGLKGVAGWEDMALTYAAQAVQISAFPDAYAQHESLARKVADAVS</sequence>
<feature type="region of interest" description="Disordered" evidence="1">
    <location>
        <begin position="1"/>
        <end position="44"/>
    </location>
</feature>
<organism evidence="2 3">
    <name type="scientific">Phytomonospora endophytica</name>
    <dbReference type="NCBI Taxonomy" id="714109"/>
    <lineage>
        <taxon>Bacteria</taxon>
        <taxon>Bacillati</taxon>
        <taxon>Actinomycetota</taxon>
        <taxon>Actinomycetes</taxon>
        <taxon>Micromonosporales</taxon>
        <taxon>Micromonosporaceae</taxon>
        <taxon>Phytomonospora</taxon>
    </lineage>
</organism>
<feature type="compositionally biased region" description="Basic residues" evidence="1">
    <location>
        <begin position="30"/>
        <end position="40"/>
    </location>
</feature>
<accession>A0A841FKB2</accession>
<keyword evidence="3" id="KW-1185">Reference proteome</keyword>
<dbReference type="Proteomes" id="UP000548476">
    <property type="component" value="Unassembled WGS sequence"/>
</dbReference>
<feature type="compositionally biased region" description="Basic and acidic residues" evidence="1">
    <location>
        <begin position="119"/>
        <end position="128"/>
    </location>
</feature>
<gene>
    <name evidence="2" type="ORF">HNR73_002118</name>
</gene>